<dbReference type="AlphaFoldDB" id="A0A9J2PIM9"/>
<name>A0A9J2PIM9_ASCLU</name>
<dbReference type="PANTHER" id="PTHR47159">
    <property type="entry name" value="PROTEIN CBG07705-RELATED"/>
    <property type="match status" value="1"/>
</dbReference>
<dbReference type="Gene3D" id="3.40.525.10">
    <property type="entry name" value="CRAL-TRIO lipid binding domain"/>
    <property type="match status" value="2"/>
</dbReference>
<keyword evidence="2" id="KW-1185">Reference proteome</keyword>
<dbReference type="Pfam" id="PF00650">
    <property type="entry name" value="CRAL_TRIO"/>
    <property type="match status" value="1"/>
</dbReference>
<dbReference type="SUPFAM" id="SSF52087">
    <property type="entry name" value="CRAL/TRIO domain"/>
    <property type="match status" value="1"/>
</dbReference>
<feature type="domain" description="CRAL-TRIO" evidence="1">
    <location>
        <begin position="184"/>
        <end position="322"/>
    </location>
</feature>
<sequence length="423" mass="48603">MKAFLSEEEQCRVARLRSLAKEHLSEYYDTDFNLLRWLQGHSLSIDNIAEKLIVHLKARSSIWNLDGMHKNPRQHPIHTHHGMYITGLSGIIDNTLVAVEQVSLLQHGVLAAQSSMMCGQLDYWGMLQAYSLTEISLALVVDVEHLLARVMQLERETGLKKLNRLKHFLEKIGFKQDNFRFACGQLDYWGMLQAYSLTEISLALVVDVEHLLARVMQLERETGRQASVLYIMDLTGLKYDPRLYQLVVGPLKCLAIFISEHYAELIKYFVLAGAPPFVYPLYKIAKPLLPTRISDRVYIMSSPSWRSSILSLAKAESLPNKWNVGNENVFKFPVELPTRFHDSERQNLFAVVGYFSELLIHSFIIIKLMQTIYPSFGRLPGPVFTPIQGSIIANRSGYYKIFFISHCRWRPLNITFKITDHCP</sequence>
<evidence type="ECO:0000313" key="2">
    <source>
        <dbReference type="Proteomes" id="UP000036681"/>
    </source>
</evidence>
<reference evidence="3" key="1">
    <citation type="submission" date="2023-03" db="UniProtKB">
        <authorList>
            <consortium name="WormBaseParasite"/>
        </authorList>
    </citation>
    <scope>IDENTIFICATION</scope>
</reference>
<dbReference type="Proteomes" id="UP000036681">
    <property type="component" value="Unplaced"/>
</dbReference>
<evidence type="ECO:0000259" key="1">
    <source>
        <dbReference type="PROSITE" id="PS50191"/>
    </source>
</evidence>
<protein>
    <submittedName>
        <fullName evidence="3">CRAL-TRIO domain-containing protein</fullName>
    </submittedName>
</protein>
<dbReference type="InterPro" id="IPR036865">
    <property type="entry name" value="CRAL-TRIO_dom_sf"/>
</dbReference>
<dbReference type="InterPro" id="IPR053302">
    <property type="entry name" value="CRAL-TRIO_domain"/>
</dbReference>
<dbReference type="PANTHER" id="PTHR47159:SF5">
    <property type="entry name" value="CRAL-TRIO DOMAIN-CONTAINING PROTEIN"/>
    <property type="match status" value="1"/>
</dbReference>
<dbReference type="PROSITE" id="PS50191">
    <property type="entry name" value="CRAL_TRIO"/>
    <property type="match status" value="1"/>
</dbReference>
<proteinExistence type="predicted"/>
<dbReference type="SMART" id="SM00516">
    <property type="entry name" value="SEC14"/>
    <property type="match status" value="1"/>
</dbReference>
<evidence type="ECO:0000313" key="3">
    <source>
        <dbReference type="WBParaSite" id="ALUE_0000977701-mRNA-1"/>
    </source>
</evidence>
<organism evidence="2 3">
    <name type="scientific">Ascaris lumbricoides</name>
    <name type="common">Giant roundworm</name>
    <dbReference type="NCBI Taxonomy" id="6252"/>
    <lineage>
        <taxon>Eukaryota</taxon>
        <taxon>Metazoa</taxon>
        <taxon>Ecdysozoa</taxon>
        <taxon>Nematoda</taxon>
        <taxon>Chromadorea</taxon>
        <taxon>Rhabditida</taxon>
        <taxon>Spirurina</taxon>
        <taxon>Ascaridomorpha</taxon>
        <taxon>Ascaridoidea</taxon>
        <taxon>Ascarididae</taxon>
        <taxon>Ascaris</taxon>
    </lineage>
</organism>
<dbReference type="InterPro" id="IPR001251">
    <property type="entry name" value="CRAL-TRIO_dom"/>
</dbReference>
<accession>A0A9J2PIM9</accession>
<dbReference type="WBParaSite" id="ALUE_0000977701-mRNA-1">
    <property type="protein sequence ID" value="ALUE_0000977701-mRNA-1"/>
    <property type="gene ID" value="ALUE_0000977701"/>
</dbReference>